<name>A0A495VT42_9PSEU</name>
<gene>
    <name evidence="1" type="ORF">C8E97_0123</name>
</gene>
<sequence length="372" mass="40892">MIGQARKLGFVTPPKLLAARAGVAERAVESRHLRRVWGLPGTRLGSAGWPVDWASRAHVRFGYWWQAHLLDCLLDAQLRAPSAARLRVVRRLVRGIRVRNVVGWTNDFYDDVAWLGLALQRAADAGVAKPKAVDAIARRLRSGWTDHAGGGIWWKRHDDFKNVPANGPAAIFFARLARRGGERTDLGRARSIADWVEDNLLDDETGLYWDGLHVHPDGSVREVERNLYTYCQGVMLGACVELGGDRYADRAARIITAVDKVLATDGVVRGQGGGDGGLFGGILVRYLALAALRLDRPEAERAAELVFSSAEAAWSNRLMVVSGPLFGPEWTERAMRPVNGGAERDLSVQLGGWMALEAAALLERNGFPPPRW</sequence>
<dbReference type="Proteomes" id="UP000282084">
    <property type="component" value="Unassembled WGS sequence"/>
</dbReference>
<dbReference type="Gene3D" id="1.50.10.20">
    <property type="match status" value="1"/>
</dbReference>
<comment type="caution">
    <text evidence="1">The sequence shown here is derived from an EMBL/GenBank/DDBJ whole genome shotgun (WGS) entry which is preliminary data.</text>
</comment>
<dbReference type="InterPro" id="IPR053169">
    <property type="entry name" value="MUG_Protein"/>
</dbReference>
<organism evidence="1 2">
    <name type="scientific">Saccharothrix australiensis</name>
    <dbReference type="NCBI Taxonomy" id="2072"/>
    <lineage>
        <taxon>Bacteria</taxon>
        <taxon>Bacillati</taxon>
        <taxon>Actinomycetota</taxon>
        <taxon>Actinomycetes</taxon>
        <taxon>Pseudonocardiales</taxon>
        <taxon>Pseudonocardiaceae</taxon>
        <taxon>Saccharothrix</taxon>
    </lineage>
</organism>
<evidence type="ECO:0000313" key="1">
    <source>
        <dbReference type="EMBL" id="RKT51643.1"/>
    </source>
</evidence>
<protein>
    <submittedName>
        <fullName evidence="1">Putative alpha-1,6-mannanase (GH76 family)</fullName>
    </submittedName>
</protein>
<keyword evidence="2" id="KW-1185">Reference proteome</keyword>
<dbReference type="PANTHER" id="PTHR47791:SF3">
    <property type="entry name" value="MEIOTICALLY UP-REGULATED GENE 191 PROTEIN"/>
    <property type="match status" value="1"/>
</dbReference>
<dbReference type="EMBL" id="RBXO01000001">
    <property type="protein sequence ID" value="RKT51643.1"/>
    <property type="molecule type" value="Genomic_DNA"/>
</dbReference>
<dbReference type="InterPro" id="IPR005198">
    <property type="entry name" value="Glyco_hydro_76"/>
</dbReference>
<evidence type="ECO:0000313" key="2">
    <source>
        <dbReference type="Proteomes" id="UP000282084"/>
    </source>
</evidence>
<proteinExistence type="predicted"/>
<dbReference type="SUPFAM" id="SSF48208">
    <property type="entry name" value="Six-hairpin glycosidases"/>
    <property type="match status" value="1"/>
</dbReference>
<reference evidence="1 2" key="1">
    <citation type="submission" date="2018-10" db="EMBL/GenBank/DDBJ databases">
        <title>Sequencing the genomes of 1000 actinobacteria strains.</title>
        <authorList>
            <person name="Klenk H.-P."/>
        </authorList>
    </citation>
    <scope>NUCLEOTIDE SEQUENCE [LARGE SCALE GENOMIC DNA]</scope>
    <source>
        <strain evidence="1 2">DSM 43800</strain>
    </source>
</reference>
<dbReference type="InterPro" id="IPR008928">
    <property type="entry name" value="6-hairpin_glycosidase_sf"/>
</dbReference>
<dbReference type="AlphaFoldDB" id="A0A495VT42"/>
<dbReference type="Pfam" id="PF03663">
    <property type="entry name" value="Glyco_hydro_76"/>
    <property type="match status" value="1"/>
</dbReference>
<accession>A0A495VT42</accession>
<dbReference type="GO" id="GO:0005975">
    <property type="term" value="P:carbohydrate metabolic process"/>
    <property type="evidence" value="ECO:0007669"/>
    <property type="project" value="InterPro"/>
</dbReference>
<dbReference type="PANTHER" id="PTHR47791">
    <property type="entry name" value="MEIOTICALLY UP-REGULATED GENE 191 PROTEIN"/>
    <property type="match status" value="1"/>
</dbReference>